<feature type="repeat" description="RCC1" evidence="1">
    <location>
        <begin position="111"/>
        <end position="161"/>
    </location>
</feature>
<dbReference type="AlphaFoldDB" id="A8WZ95"/>
<dbReference type="HOGENOM" id="CLU_305493_0_0_1"/>
<evidence type="ECO:0000256" key="1">
    <source>
        <dbReference type="PROSITE-ProRule" id="PRU00235"/>
    </source>
</evidence>
<sequence length="971" mass="111080">MRQIVEFLAAGEPMKALDLFERTVDEGHDDDSTILEASRLLANYIRHSSRFKRHLIFLKLQKCSALSRLYLSFQFNSFRDSAFPKKEIFEGSCLHDSEAYLERSKSPTQRHYVTSVGSNRFFNLGLLSDGSPVAEPHLVQLPARVRQIEMSNSHTIFLTDPSPENPENRLFGCGKAASFLPESSVSNEHHKTGGYVALPVAIRSQNGCRVEQCHVAEGKTMYRVGERWISGSGSSVELKLTNYSTLHLNCEGKCVKIFLRIQDRRIFWNRTADFEAQKPVEFIVNGFTDAYFFDGFQILADGTIYVANNGLLKGRLELWKNKDDGFQGFSSFFLWKILRKMTQFYRSKNRSEHFDTKYTLVGILDEIPGSCGTDFFKLSPDGQNLIMKKGKEITPPGDAPRTVFESIQHHKIIKNRSDQYDPIDIAMDLTVIFKNDDNEPVFVDYEEEYENDESPKFETNRFLFESMFPEHVEQIQGDEIVFDVEENPNSDLFVNWERPISTEFVPENTPLASIFHLISTEKQRIPCHKSLILVHSRQIAAMQRFNTNYGNFGMEIADFGDEKEQEIREIEMNATAEVIRNAIGGIRDIRTLYGIKTIELIECIHFYDYHLMEEMFRDAWKILGDTVTEHTVSFLYEMYSMYEDQVVEALAKRPHLVYTSISGIIPPRGLLKRLSKNLPQRIHHQKPHPSTPSDPSKWSLATCETEYVIKNLVNLDDDWEEFIWSALREKCDDELATWHAEAARRREERRGAVRSRTTSHKRNSRTLIEALTSSPIPIGGRPKTDSFSKSLASPSAQSPLASMSMSPKGGVPIGKPRNDSISNSLDDFPEMGFISPSTPKSTSSARFAPKGARFKKDLNILKPLAPVNPWKTSATTSSEPSPAIWEQEERVNFDEVIRKEEKLQKNIKSGFKKVRLLPHVELEELARAEILQIFAQELHDEALIKVELVDEDFGVENEEIVWGHMPGLVRR</sequence>
<dbReference type="KEGG" id="cbr:CBG_05096"/>
<dbReference type="InterPro" id="IPR009091">
    <property type="entry name" value="RCC1/BLIP-II"/>
</dbReference>
<keyword evidence="4" id="KW-1185">Reference proteome</keyword>
<dbReference type="InterPro" id="IPR000408">
    <property type="entry name" value="Reg_chr_condens"/>
</dbReference>
<evidence type="ECO:0000256" key="2">
    <source>
        <dbReference type="SAM" id="MobiDB-lite"/>
    </source>
</evidence>
<organism evidence="3 4">
    <name type="scientific">Caenorhabditis briggsae</name>
    <dbReference type="NCBI Taxonomy" id="6238"/>
    <lineage>
        <taxon>Eukaryota</taxon>
        <taxon>Metazoa</taxon>
        <taxon>Ecdysozoa</taxon>
        <taxon>Nematoda</taxon>
        <taxon>Chromadorea</taxon>
        <taxon>Rhabditida</taxon>
        <taxon>Rhabditina</taxon>
        <taxon>Rhabditomorpha</taxon>
        <taxon>Rhabditoidea</taxon>
        <taxon>Rhabditidae</taxon>
        <taxon>Peloderinae</taxon>
        <taxon>Caenorhabditis</taxon>
    </lineage>
</organism>
<gene>
    <name evidence="3 5" type="ORF">CBG05096</name>
    <name evidence="3" type="ORF">CBG_05096</name>
</gene>
<dbReference type="FunCoup" id="A8WZ95">
    <property type="interactions" value="1305"/>
</dbReference>
<proteinExistence type="predicted"/>
<feature type="compositionally biased region" description="Low complexity" evidence="2">
    <location>
        <begin position="787"/>
        <end position="807"/>
    </location>
</feature>
<reference evidence="3 4" key="2">
    <citation type="journal article" date="2011" name="PLoS Genet.">
        <title>Caenorhabditis briggsae recombinant inbred line genotypes reveal inter-strain incompatibility and the evolution of recombination.</title>
        <authorList>
            <person name="Ross J.A."/>
            <person name="Koboldt D.C."/>
            <person name="Staisch J.E."/>
            <person name="Chamberlin H.M."/>
            <person name="Gupta B.P."/>
            <person name="Miller R.D."/>
            <person name="Baird S.E."/>
            <person name="Haag E.S."/>
        </authorList>
    </citation>
    <scope>NUCLEOTIDE SEQUENCE [LARGE SCALE GENOMIC DNA]</scope>
    <source>
        <strain evidence="3 4">AF16</strain>
    </source>
</reference>
<dbReference type="RefSeq" id="XP_045092865.1">
    <property type="nucleotide sequence ID" value="XM_045241200.1"/>
</dbReference>
<evidence type="ECO:0000313" key="4">
    <source>
        <dbReference type="Proteomes" id="UP000008549"/>
    </source>
</evidence>
<dbReference type="WormBase" id="CBG05096">
    <property type="protein sequence ID" value="CBP41131"/>
    <property type="gene ID" value="WBGene00027631"/>
</dbReference>
<feature type="region of interest" description="Disordered" evidence="2">
    <location>
        <begin position="743"/>
        <end position="822"/>
    </location>
</feature>
<dbReference type="OMA" id="NRFFNLG"/>
<accession>A8WZ95</accession>
<dbReference type="GeneID" id="8580752"/>
<dbReference type="PROSITE" id="PS50012">
    <property type="entry name" value="RCC1_3"/>
    <property type="match status" value="1"/>
</dbReference>
<dbReference type="eggNOG" id="ENOG502R9Q5">
    <property type="taxonomic scope" value="Eukaryota"/>
</dbReference>
<dbReference type="EMBL" id="HE600988">
    <property type="protein sequence ID" value="CAP25705.2"/>
    <property type="molecule type" value="Genomic_DNA"/>
</dbReference>
<dbReference type="CTD" id="8580752"/>
<protein>
    <submittedName>
        <fullName evidence="3">Protein CBG05096</fullName>
    </submittedName>
</protein>
<dbReference type="InParanoid" id="A8WZ95"/>
<evidence type="ECO:0000313" key="5">
    <source>
        <dbReference type="WormBase" id="CBG05096"/>
    </source>
</evidence>
<dbReference type="Proteomes" id="UP000008549">
    <property type="component" value="Unassembled WGS sequence"/>
</dbReference>
<reference evidence="3 4" key="1">
    <citation type="journal article" date="2003" name="PLoS Biol.">
        <title>The genome sequence of Caenorhabditis briggsae: a platform for comparative genomics.</title>
        <authorList>
            <person name="Stein L.D."/>
            <person name="Bao Z."/>
            <person name="Blasiar D."/>
            <person name="Blumenthal T."/>
            <person name="Brent M.R."/>
            <person name="Chen N."/>
            <person name="Chinwalla A."/>
            <person name="Clarke L."/>
            <person name="Clee C."/>
            <person name="Coghlan A."/>
            <person name="Coulson A."/>
            <person name="D'Eustachio P."/>
            <person name="Fitch D.H."/>
            <person name="Fulton L.A."/>
            <person name="Fulton R.E."/>
            <person name="Griffiths-Jones S."/>
            <person name="Harris T.W."/>
            <person name="Hillier L.W."/>
            <person name="Kamath R."/>
            <person name="Kuwabara P.E."/>
            <person name="Mardis E.R."/>
            <person name="Marra M.A."/>
            <person name="Miner T.L."/>
            <person name="Minx P."/>
            <person name="Mullikin J.C."/>
            <person name="Plumb R.W."/>
            <person name="Rogers J."/>
            <person name="Schein J.E."/>
            <person name="Sohrmann M."/>
            <person name="Spieth J."/>
            <person name="Stajich J.E."/>
            <person name="Wei C."/>
            <person name="Willey D."/>
            <person name="Wilson R.K."/>
            <person name="Durbin R."/>
            <person name="Waterston R.H."/>
        </authorList>
    </citation>
    <scope>NUCLEOTIDE SEQUENCE [LARGE SCALE GENOMIC DNA]</scope>
    <source>
        <strain evidence="3 4">AF16</strain>
    </source>
</reference>
<dbReference type="Gene3D" id="2.130.10.30">
    <property type="entry name" value="Regulator of chromosome condensation 1/beta-lactamase-inhibitor protein II"/>
    <property type="match status" value="1"/>
</dbReference>
<dbReference type="SUPFAM" id="SSF50985">
    <property type="entry name" value="RCC1/BLIP-II"/>
    <property type="match status" value="1"/>
</dbReference>
<evidence type="ECO:0000313" key="3">
    <source>
        <dbReference type="EMBL" id="CAP25705.2"/>
    </source>
</evidence>
<name>A8WZ95_CAEBR</name>